<feature type="transmembrane region" description="Helical" evidence="1">
    <location>
        <begin position="24"/>
        <end position="45"/>
    </location>
</feature>
<keyword evidence="1" id="KW-0812">Transmembrane</keyword>
<comment type="caution">
    <text evidence="2">The sequence shown here is derived from an EMBL/GenBank/DDBJ whole genome shotgun (WGS) entry which is preliminary data.</text>
</comment>
<dbReference type="Proteomes" id="UP001235712">
    <property type="component" value="Unassembled WGS sequence"/>
</dbReference>
<feature type="transmembrane region" description="Helical" evidence="1">
    <location>
        <begin position="65"/>
        <end position="83"/>
    </location>
</feature>
<keyword evidence="1" id="KW-0472">Membrane</keyword>
<gene>
    <name evidence="2" type="ORF">J2S57_006533</name>
</gene>
<feature type="transmembrane region" description="Helical" evidence="1">
    <location>
        <begin position="90"/>
        <end position="110"/>
    </location>
</feature>
<evidence type="ECO:0000256" key="1">
    <source>
        <dbReference type="SAM" id="Phobius"/>
    </source>
</evidence>
<accession>A0ABT9PDK1</accession>
<organism evidence="2 3">
    <name type="scientific">Kineosporia succinea</name>
    <dbReference type="NCBI Taxonomy" id="84632"/>
    <lineage>
        <taxon>Bacteria</taxon>
        <taxon>Bacillati</taxon>
        <taxon>Actinomycetota</taxon>
        <taxon>Actinomycetes</taxon>
        <taxon>Kineosporiales</taxon>
        <taxon>Kineosporiaceae</taxon>
        <taxon>Kineosporia</taxon>
    </lineage>
</organism>
<proteinExistence type="predicted"/>
<sequence length="344" mass="36879">MPSQGPARSLQHALRLDLVRSEKASVHLTTFVVAAVSTILVTRAYLALTGYPQIGGDSGLHVAHVLPGGLLMLVGLTLGFSYIGPGPRPIAALLGGIGFGLFIDEVGKFVTADNDYFFEPAAAIMYVVFAGLVVGAHAWRRYRPLTDEEKVANAAHVLVDGLAGRLTDTRRQEVLRTLDALGDVRGARPLHELLSQVEPRTPTVPQRLERLWHRVWGLFDRLAGSRFAAPVLGVLFVVQAVGAALVTIGLWRSGSSYAITLSGVLTGTAASLVFVALGLRRWRTHDRHSALGWFQRSALTSLLLTQVFLFAASQFAAVAGLAVDLALLGLVGNGRARALADRDR</sequence>
<reference evidence="2 3" key="1">
    <citation type="submission" date="2023-07" db="EMBL/GenBank/DDBJ databases">
        <title>Sequencing the genomes of 1000 actinobacteria strains.</title>
        <authorList>
            <person name="Klenk H.-P."/>
        </authorList>
    </citation>
    <scope>NUCLEOTIDE SEQUENCE [LARGE SCALE GENOMIC DNA]</scope>
    <source>
        <strain evidence="2 3">DSM 44388</strain>
    </source>
</reference>
<feature type="transmembrane region" description="Helical" evidence="1">
    <location>
        <begin position="227"/>
        <end position="251"/>
    </location>
</feature>
<feature type="transmembrane region" description="Helical" evidence="1">
    <location>
        <begin position="116"/>
        <end position="139"/>
    </location>
</feature>
<keyword evidence="3" id="KW-1185">Reference proteome</keyword>
<protein>
    <submittedName>
        <fullName evidence="2">Uncharacterized protein</fullName>
    </submittedName>
</protein>
<keyword evidence="1" id="KW-1133">Transmembrane helix</keyword>
<feature type="transmembrane region" description="Helical" evidence="1">
    <location>
        <begin position="257"/>
        <end position="279"/>
    </location>
</feature>
<dbReference type="EMBL" id="JAUSQZ010000001">
    <property type="protein sequence ID" value="MDP9830784.1"/>
    <property type="molecule type" value="Genomic_DNA"/>
</dbReference>
<dbReference type="RefSeq" id="WP_307249925.1">
    <property type="nucleotide sequence ID" value="NZ_JAUSQZ010000001.1"/>
</dbReference>
<evidence type="ECO:0000313" key="3">
    <source>
        <dbReference type="Proteomes" id="UP001235712"/>
    </source>
</evidence>
<evidence type="ECO:0000313" key="2">
    <source>
        <dbReference type="EMBL" id="MDP9830784.1"/>
    </source>
</evidence>
<name>A0ABT9PDK1_9ACTN</name>